<dbReference type="InterPro" id="IPR023346">
    <property type="entry name" value="Lysozyme-like_dom_sf"/>
</dbReference>
<evidence type="ECO:0000259" key="29">
    <source>
        <dbReference type="Pfam" id="PF00912"/>
    </source>
</evidence>
<evidence type="ECO:0000256" key="25">
    <source>
        <dbReference type="ARBA" id="ARBA00049902"/>
    </source>
</evidence>
<evidence type="ECO:0000256" key="7">
    <source>
        <dbReference type="ARBA" id="ARBA00018638"/>
    </source>
</evidence>
<dbReference type="Gene3D" id="1.10.3810.10">
    <property type="entry name" value="Biosynthetic peptidoglycan transglycosylase-like"/>
    <property type="match status" value="1"/>
</dbReference>
<keyword evidence="9" id="KW-0121">Carboxypeptidase</keyword>
<keyword evidence="22" id="KW-0961">Cell wall biogenesis/degradation</keyword>
<dbReference type="InterPro" id="IPR036950">
    <property type="entry name" value="PBP_transglycosylase"/>
</dbReference>
<dbReference type="GO" id="GO:0005886">
    <property type="term" value="C:plasma membrane"/>
    <property type="evidence" value="ECO:0007669"/>
    <property type="project" value="UniProtKB-SubCell"/>
</dbReference>
<evidence type="ECO:0000256" key="3">
    <source>
        <dbReference type="ARBA" id="ARBA00004752"/>
    </source>
</evidence>
<feature type="domain" description="Penicillin-binding protein transpeptidase" evidence="28">
    <location>
        <begin position="395"/>
        <end position="677"/>
    </location>
</feature>
<evidence type="ECO:0000256" key="21">
    <source>
        <dbReference type="ARBA" id="ARBA00023268"/>
    </source>
</evidence>
<evidence type="ECO:0000256" key="4">
    <source>
        <dbReference type="ARBA" id="ARBA00007090"/>
    </source>
</evidence>
<evidence type="ECO:0000256" key="9">
    <source>
        <dbReference type="ARBA" id="ARBA00022645"/>
    </source>
</evidence>
<dbReference type="InterPro" id="IPR050396">
    <property type="entry name" value="Glycosyltr_51/Transpeptidase"/>
</dbReference>
<dbReference type="SUPFAM" id="SSF56601">
    <property type="entry name" value="beta-lactamase/transpeptidase-like"/>
    <property type="match status" value="1"/>
</dbReference>
<evidence type="ECO:0000256" key="10">
    <source>
        <dbReference type="ARBA" id="ARBA00022670"/>
    </source>
</evidence>
<dbReference type="NCBIfam" id="TIGR02074">
    <property type="entry name" value="PBP_1a_fam"/>
    <property type="match status" value="1"/>
</dbReference>
<keyword evidence="20" id="KW-0046">Antibiotic resistance</keyword>
<dbReference type="GO" id="GO:0008955">
    <property type="term" value="F:peptidoglycan glycosyltransferase activity"/>
    <property type="evidence" value="ECO:0007669"/>
    <property type="project" value="UniProtKB-EC"/>
</dbReference>
<comment type="pathway">
    <text evidence="3">Cell wall biogenesis; peptidoglycan biosynthesis.</text>
</comment>
<reference evidence="30" key="2">
    <citation type="journal article" date="2021" name="PeerJ">
        <title>Extensive microbial diversity within the chicken gut microbiome revealed by metagenomics and culture.</title>
        <authorList>
            <person name="Gilroy R."/>
            <person name="Ravi A."/>
            <person name="Getino M."/>
            <person name="Pursley I."/>
            <person name="Horton D.L."/>
            <person name="Alikhan N.F."/>
            <person name="Baker D."/>
            <person name="Gharbi K."/>
            <person name="Hall N."/>
            <person name="Watson M."/>
            <person name="Adriaenssens E.M."/>
            <person name="Foster-Nyarko E."/>
            <person name="Jarju S."/>
            <person name="Secka A."/>
            <person name="Antonio M."/>
            <person name="Oren A."/>
            <person name="Chaudhuri R.R."/>
            <person name="La Ragione R."/>
            <person name="Hildebrand F."/>
            <person name="Pallen M.J."/>
        </authorList>
    </citation>
    <scope>NUCLEOTIDE SEQUENCE</scope>
    <source>
        <strain evidence="30">ChiHile30-977</strain>
    </source>
</reference>
<feature type="domain" description="Glycosyl transferase family 51" evidence="29">
    <location>
        <begin position="86"/>
        <end position="266"/>
    </location>
</feature>
<evidence type="ECO:0000256" key="17">
    <source>
        <dbReference type="ARBA" id="ARBA00022984"/>
    </source>
</evidence>
<evidence type="ECO:0000259" key="28">
    <source>
        <dbReference type="Pfam" id="PF00905"/>
    </source>
</evidence>
<protein>
    <recommendedName>
        <fullName evidence="7">Penicillin-binding protein 1A</fullName>
        <ecNumber evidence="24">2.4.99.28</ecNumber>
        <ecNumber evidence="6">3.4.16.4</ecNumber>
    </recommendedName>
</protein>
<evidence type="ECO:0000256" key="6">
    <source>
        <dbReference type="ARBA" id="ARBA00012448"/>
    </source>
</evidence>
<dbReference type="PANTHER" id="PTHR32282:SF11">
    <property type="entry name" value="PENICILLIN-BINDING PROTEIN 1B"/>
    <property type="match status" value="1"/>
</dbReference>
<keyword evidence="8" id="KW-1003">Cell membrane</keyword>
<dbReference type="InterPro" id="IPR012338">
    <property type="entry name" value="Beta-lactam/transpept-like"/>
</dbReference>
<dbReference type="GO" id="GO:0030288">
    <property type="term" value="C:outer membrane-bounded periplasmic space"/>
    <property type="evidence" value="ECO:0007669"/>
    <property type="project" value="TreeGrafter"/>
</dbReference>
<keyword evidence="17" id="KW-0573">Peptidoglycan synthesis</keyword>
<dbReference type="Gene3D" id="3.40.710.10">
    <property type="entry name" value="DD-peptidase/beta-lactamase superfamily"/>
    <property type="match status" value="1"/>
</dbReference>
<evidence type="ECO:0000256" key="27">
    <source>
        <dbReference type="SAM" id="Phobius"/>
    </source>
</evidence>
<dbReference type="PANTHER" id="PTHR32282">
    <property type="entry name" value="BINDING PROTEIN TRANSPEPTIDASE, PUTATIVE-RELATED"/>
    <property type="match status" value="1"/>
</dbReference>
<keyword evidence="10" id="KW-0645">Protease</keyword>
<dbReference type="InterPro" id="IPR001460">
    <property type="entry name" value="PCN-bd_Tpept"/>
</dbReference>
<proteinExistence type="inferred from homology"/>
<comment type="catalytic activity">
    <reaction evidence="23">
        <text>Preferential cleavage: (Ac)2-L-Lys-D-Ala-|-D-Ala. Also transpeptidation of peptidyl-alanyl moieties that are N-acyl substituents of D-alanine.</text>
        <dbReference type="EC" id="3.4.16.4"/>
    </reaction>
</comment>
<reference evidence="30" key="1">
    <citation type="submission" date="2020-10" db="EMBL/GenBank/DDBJ databases">
        <authorList>
            <person name="Gilroy R."/>
        </authorList>
    </citation>
    <scope>NUCLEOTIDE SEQUENCE</scope>
    <source>
        <strain evidence="30">ChiHile30-977</strain>
    </source>
</reference>
<evidence type="ECO:0000256" key="13">
    <source>
        <dbReference type="ARBA" id="ARBA00022692"/>
    </source>
</evidence>
<dbReference type="Pfam" id="PF00912">
    <property type="entry name" value="Transgly"/>
    <property type="match status" value="1"/>
</dbReference>
<sequence>MRKDEQNGLPRRAHTIFKPRTRKPNFVVSVAVMAVRLCAVLVLVVGLAGAGLVLGVVKAYTETAPELDLAVIDDQAQTSFFYDAQGNLITDYKGTEDRVMVSIDELPRNLQLAFVAVEDARFYTHNGVDVKRILGAFVSNLSASSVQGGSTITQQLIKNSLLSDEQSYKRKIQEAYLAMQLETVYTKEQILESYLNTIYLGESYYGVKTAAYGYFGKELEELTLRECAMLAGIARSPYYYNPRSNFYSRQTPDVTNNRTNYALRQMYECQFITYAEYQAALDEDTATVLSQAPNSNATMYDYPYYVEYAVEDVIDELLELNALENTSANRARMETELRTGGYHVYLCLDPQIQTIVEQTLLNWDDYPLLRDPSNAVYRQRNTDGTYVEIIQPQAAAVVLDYRTGELKAVVGGRTAPTQRKTLNRATDMNMPVGSAIKPISVYAPAIEQGRSPASIIYNMPVPIHGWNDGDGQDYYPSNYGGGGFTGPTTLRRAMRQSYNTGAAQTLLYYVGVDRSAAYLRAMGVDDANINENAFGLALGSSGLTPMQMAVAFGTLGNGGVYQEPISFTRIEDSDGNVIIDRRITQTKRIVFQESTAWLTVDMMKDVVSSGTGTRAQIDGQTVAGKTGTNSDYKGVTFTGLTGWYAGSVWIGHDNYQALSSKATGGNYAAPLWQAIMEEIHLSKGLSNRDIIEKDAESVGLVRVTTCGVSGLLATSACASDINGYGTVTDYWAAGSAPTDSCNMHQSLSICADTGLLATPYCPNITTSSAVIIPIGHPLYDYIDTYSDTMREYLGEFAALKLTSDAAYNEALIAQCTCTMHTQSWLDQQQQWQESDMVGQAQALLNQAYDLLINRGSELTGEQYVSVSYCIRALEASLESYPMEGLEQNMSNLRYALQVFGY</sequence>
<dbReference type="Proteomes" id="UP000886819">
    <property type="component" value="Unassembled WGS sequence"/>
</dbReference>
<evidence type="ECO:0000256" key="15">
    <source>
        <dbReference type="ARBA" id="ARBA00022960"/>
    </source>
</evidence>
<keyword evidence="21" id="KW-0511">Multifunctional enzyme</keyword>
<dbReference type="FunFam" id="1.10.3810.10:FF:000001">
    <property type="entry name" value="Penicillin-binding protein 1A"/>
    <property type="match status" value="1"/>
</dbReference>
<dbReference type="EC" id="2.4.99.28" evidence="24"/>
<evidence type="ECO:0000313" key="31">
    <source>
        <dbReference type="Proteomes" id="UP000886819"/>
    </source>
</evidence>
<dbReference type="GO" id="GO:0008658">
    <property type="term" value="F:penicillin binding"/>
    <property type="evidence" value="ECO:0007669"/>
    <property type="project" value="InterPro"/>
</dbReference>
<dbReference type="InterPro" id="IPR001264">
    <property type="entry name" value="Glyco_trans_51"/>
</dbReference>
<evidence type="ECO:0000256" key="12">
    <source>
        <dbReference type="ARBA" id="ARBA00022679"/>
    </source>
</evidence>
<evidence type="ECO:0000256" key="23">
    <source>
        <dbReference type="ARBA" id="ARBA00034000"/>
    </source>
</evidence>
<evidence type="ECO:0000256" key="14">
    <source>
        <dbReference type="ARBA" id="ARBA00022801"/>
    </source>
</evidence>
<keyword evidence="14" id="KW-0378">Hydrolase</keyword>
<accession>A0A9D0YTP2</accession>
<dbReference type="GO" id="GO:0009002">
    <property type="term" value="F:serine-type D-Ala-D-Ala carboxypeptidase activity"/>
    <property type="evidence" value="ECO:0007669"/>
    <property type="project" value="UniProtKB-EC"/>
</dbReference>
<dbReference type="Pfam" id="PF00905">
    <property type="entry name" value="Transpeptidase"/>
    <property type="match status" value="1"/>
</dbReference>
<evidence type="ECO:0000256" key="22">
    <source>
        <dbReference type="ARBA" id="ARBA00023316"/>
    </source>
</evidence>
<keyword evidence="19 27" id="KW-0472">Membrane</keyword>
<evidence type="ECO:0000256" key="2">
    <source>
        <dbReference type="ARBA" id="ARBA00004401"/>
    </source>
</evidence>
<feature type="transmembrane region" description="Helical" evidence="27">
    <location>
        <begin position="26"/>
        <end position="57"/>
    </location>
</feature>
<dbReference type="GO" id="GO:0009252">
    <property type="term" value="P:peptidoglycan biosynthetic process"/>
    <property type="evidence" value="ECO:0007669"/>
    <property type="project" value="UniProtKB-KW"/>
</dbReference>
<evidence type="ECO:0000256" key="8">
    <source>
        <dbReference type="ARBA" id="ARBA00022475"/>
    </source>
</evidence>
<keyword evidence="13 27" id="KW-0812">Transmembrane</keyword>
<dbReference type="EC" id="3.4.16.4" evidence="6"/>
<dbReference type="GO" id="GO:0071555">
    <property type="term" value="P:cell wall organization"/>
    <property type="evidence" value="ECO:0007669"/>
    <property type="project" value="UniProtKB-KW"/>
</dbReference>
<comment type="catalytic activity">
    <reaction evidence="25">
        <text>[GlcNAc-(1-&gt;4)-Mur2Ac(oyl-L-Ala-gamma-D-Glu-L-Lys-D-Ala-D-Ala)](n)-di-trans,octa-cis-undecaprenyl diphosphate + beta-D-GlcNAc-(1-&gt;4)-Mur2Ac(oyl-L-Ala-gamma-D-Glu-L-Lys-D-Ala-D-Ala)-di-trans,octa-cis-undecaprenyl diphosphate = [GlcNAc-(1-&gt;4)-Mur2Ac(oyl-L-Ala-gamma-D-Glu-L-Lys-D-Ala-D-Ala)](n+1)-di-trans,octa-cis-undecaprenyl diphosphate + di-trans,octa-cis-undecaprenyl diphosphate + H(+)</text>
        <dbReference type="Rhea" id="RHEA:23708"/>
        <dbReference type="Rhea" id="RHEA-COMP:9602"/>
        <dbReference type="Rhea" id="RHEA-COMP:9603"/>
        <dbReference type="ChEBI" id="CHEBI:15378"/>
        <dbReference type="ChEBI" id="CHEBI:58405"/>
        <dbReference type="ChEBI" id="CHEBI:60033"/>
        <dbReference type="ChEBI" id="CHEBI:78435"/>
        <dbReference type="EC" id="2.4.99.28"/>
    </reaction>
</comment>
<evidence type="ECO:0000256" key="5">
    <source>
        <dbReference type="ARBA" id="ARBA00007739"/>
    </source>
</evidence>
<dbReference type="GO" id="GO:0046677">
    <property type="term" value="P:response to antibiotic"/>
    <property type="evidence" value="ECO:0007669"/>
    <property type="project" value="UniProtKB-KW"/>
</dbReference>
<comment type="similarity">
    <text evidence="4">In the C-terminal section; belongs to the transpeptidase family.</text>
</comment>
<keyword evidence="18 27" id="KW-1133">Transmembrane helix</keyword>
<evidence type="ECO:0000256" key="19">
    <source>
        <dbReference type="ARBA" id="ARBA00023136"/>
    </source>
</evidence>
<evidence type="ECO:0000256" key="20">
    <source>
        <dbReference type="ARBA" id="ARBA00023251"/>
    </source>
</evidence>
<comment type="similarity">
    <text evidence="5">In the N-terminal section; belongs to the glycosyltransferase 51 family.</text>
</comment>
<dbReference type="GO" id="GO:0006508">
    <property type="term" value="P:proteolysis"/>
    <property type="evidence" value="ECO:0007669"/>
    <property type="project" value="UniProtKB-KW"/>
</dbReference>
<keyword evidence="11" id="KW-0328">Glycosyltransferase</keyword>
<keyword evidence="15" id="KW-0133">Cell shape</keyword>
<evidence type="ECO:0000256" key="18">
    <source>
        <dbReference type="ARBA" id="ARBA00022989"/>
    </source>
</evidence>
<keyword evidence="16" id="KW-0735">Signal-anchor</keyword>
<dbReference type="GO" id="GO:0008360">
    <property type="term" value="P:regulation of cell shape"/>
    <property type="evidence" value="ECO:0007669"/>
    <property type="project" value="UniProtKB-KW"/>
</dbReference>
<gene>
    <name evidence="30" type="ORF">IAA66_00665</name>
</gene>
<keyword evidence="12" id="KW-0808">Transferase</keyword>
<evidence type="ECO:0000256" key="24">
    <source>
        <dbReference type="ARBA" id="ARBA00044770"/>
    </source>
</evidence>
<evidence type="ECO:0000256" key="16">
    <source>
        <dbReference type="ARBA" id="ARBA00022968"/>
    </source>
</evidence>
<comment type="caution">
    <text evidence="30">The sequence shown here is derived from an EMBL/GenBank/DDBJ whole genome shotgun (WGS) entry which is preliminary data.</text>
</comment>
<evidence type="ECO:0000256" key="1">
    <source>
        <dbReference type="ARBA" id="ARBA00002624"/>
    </source>
</evidence>
<dbReference type="AlphaFoldDB" id="A0A9D0YTP2"/>
<evidence type="ECO:0000256" key="26">
    <source>
        <dbReference type="ARBA" id="ARBA00060592"/>
    </source>
</evidence>
<dbReference type="SUPFAM" id="SSF53955">
    <property type="entry name" value="Lysozyme-like"/>
    <property type="match status" value="1"/>
</dbReference>
<dbReference type="EMBL" id="DVFI01000010">
    <property type="protein sequence ID" value="HIQ62081.1"/>
    <property type="molecule type" value="Genomic_DNA"/>
</dbReference>
<comment type="function">
    <text evidence="1">Cell wall formation. Synthesis of cross-linked peptidoglycan from the lipid intermediates. The enzyme has a penicillin-insensitive transglycosylase N-terminal domain (formation of linear glycan strands) and a penicillin-sensitive transpeptidase C-terminal domain (cross-linking of the peptide subunits).</text>
</comment>
<evidence type="ECO:0000313" key="30">
    <source>
        <dbReference type="EMBL" id="HIQ62081.1"/>
    </source>
</evidence>
<comment type="subcellular location">
    <subcellularLocation>
        <location evidence="2">Cell membrane</location>
        <topology evidence="2">Single-pass type II membrane protein</topology>
    </subcellularLocation>
</comment>
<organism evidence="30 31">
    <name type="scientific">Candidatus Avichristensenella intestinipullorum</name>
    <dbReference type="NCBI Taxonomy" id="2840693"/>
    <lineage>
        <taxon>Bacteria</taxon>
        <taxon>Bacillati</taxon>
        <taxon>Bacillota</taxon>
        <taxon>Clostridia</taxon>
        <taxon>Candidatus Avichristensenella</taxon>
    </lineage>
</organism>
<name>A0A9D0YTP2_9FIRM</name>
<comment type="pathway">
    <text evidence="26">Glycan biosynthesis.</text>
</comment>
<evidence type="ECO:0000256" key="11">
    <source>
        <dbReference type="ARBA" id="ARBA00022676"/>
    </source>
</evidence>